<dbReference type="InterPro" id="IPR036388">
    <property type="entry name" value="WH-like_DNA-bd_sf"/>
</dbReference>
<dbReference type="PRINTS" id="PR00598">
    <property type="entry name" value="HTHMARR"/>
</dbReference>
<dbReference type="PROSITE" id="PS01117">
    <property type="entry name" value="HTH_MARR_1"/>
    <property type="match status" value="1"/>
</dbReference>
<dbReference type="RefSeq" id="WP_159266922.1">
    <property type="nucleotide sequence ID" value="NZ_CACSIK010000001.1"/>
</dbReference>
<keyword evidence="7" id="KW-1185">Reference proteome</keyword>
<dbReference type="InterPro" id="IPR023187">
    <property type="entry name" value="Tscrpt_reg_MarR-type_CS"/>
</dbReference>
<evidence type="ECO:0000256" key="1">
    <source>
        <dbReference type="ARBA" id="ARBA00023015"/>
    </source>
</evidence>
<evidence type="ECO:0000313" key="5">
    <source>
        <dbReference type="EMBL" id="CAA0080465.1"/>
    </source>
</evidence>
<protein>
    <submittedName>
        <fullName evidence="5">Multiple antibiotic resistance protein MarR</fullName>
    </submittedName>
</protein>
<dbReference type="PROSITE" id="PS50995">
    <property type="entry name" value="HTH_MARR_2"/>
    <property type="match status" value="1"/>
</dbReference>
<evidence type="ECO:0000313" key="7">
    <source>
        <dbReference type="Proteomes" id="UP000435877"/>
    </source>
</evidence>
<evidence type="ECO:0000256" key="2">
    <source>
        <dbReference type="ARBA" id="ARBA00023125"/>
    </source>
</evidence>
<evidence type="ECO:0000313" key="6">
    <source>
        <dbReference type="EMBL" id="CAA0085718.1"/>
    </source>
</evidence>
<dbReference type="GO" id="GO:0003677">
    <property type="term" value="F:DNA binding"/>
    <property type="evidence" value="ECO:0007669"/>
    <property type="project" value="UniProtKB-KW"/>
</dbReference>
<dbReference type="EMBL" id="CACSIK010000001">
    <property type="protein sequence ID" value="CAA0080465.1"/>
    <property type="molecule type" value="Genomic_DNA"/>
</dbReference>
<dbReference type="EMBL" id="CACSIM010000001">
    <property type="protein sequence ID" value="CAA0085718.1"/>
    <property type="molecule type" value="Genomic_DNA"/>
</dbReference>
<keyword evidence="3" id="KW-0804">Transcription</keyword>
<sequence length="151" mass="16981">MSVTPLNEILHNLTHAYKSSIATAVKSANIPLPITHVRALKGIRRDENVTAQAIAKRMRRDKAQITRVLNELLKDEFIIKLNNPNDGRSQILRLTEKGQGIVEQLDIIEAHSKRTMTQKLSDDDIQQFIRIANAMISNLSNEASNSEDNSQ</sequence>
<dbReference type="AlphaFoldDB" id="A0A5S9MTC6"/>
<dbReference type="Proteomes" id="UP000435877">
    <property type="component" value="Unassembled WGS sequence"/>
</dbReference>
<dbReference type="SUPFAM" id="SSF46785">
    <property type="entry name" value="Winged helix' DNA-binding domain"/>
    <property type="match status" value="1"/>
</dbReference>
<reference evidence="7 8" key="1">
    <citation type="submission" date="2019-11" db="EMBL/GenBank/DDBJ databases">
        <authorList>
            <person name="Holert J."/>
        </authorList>
    </citation>
    <scope>NUCLEOTIDE SEQUENCE [LARGE SCALE GENOMIC DNA]</scope>
    <source>
        <strain evidence="6">BC3_2A</strain>
        <strain evidence="5">SB11_1A</strain>
    </source>
</reference>
<dbReference type="Proteomes" id="UP000439591">
    <property type="component" value="Unassembled WGS sequence"/>
</dbReference>
<dbReference type="InterPro" id="IPR036390">
    <property type="entry name" value="WH_DNA-bd_sf"/>
</dbReference>
<feature type="domain" description="HTH marR-type" evidence="4">
    <location>
        <begin position="3"/>
        <end position="137"/>
    </location>
</feature>
<evidence type="ECO:0000256" key="3">
    <source>
        <dbReference type="ARBA" id="ARBA00023163"/>
    </source>
</evidence>
<proteinExistence type="predicted"/>
<dbReference type="OrthoDB" id="6196575at2"/>
<keyword evidence="1" id="KW-0805">Transcription regulation</keyword>
<dbReference type="PANTHER" id="PTHR42756">
    <property type="entry name" value="TRANSCRIPTIONAL REGULATOR, MARR"/>
    <property type="match status" value="1"/>
</dbReference>
<name>A0A5S9MTC6_9GAMM</name>
<dbReference type="SMART" id="SM00347">
    <property type="entry name" value="HTH_MARR"/>
    <property type="match status" value="1"/>
</dbReference>
<dbReference type="InterPro" id="IPR000835">
    <property type="entry name" value="HTH_MarR-typ"/>
</dbReference>
<dbReference type="PANTHER" id="PTHR42756:SF1">
    <property type="entry name" value="TRANSCRIPTIONAL REPRESSOR OF EMRAB OPERON"/>
    <property type="match status" value="1"/>
</dbReference>
<organism evidence="5 7">
    <name type="scientific">Zhongshania aliphaticivorans</name>
    <dbReference type="NCBI Taxonomy" id="1470434"/>
    <lineage>
        <taxon>Bacteria</taxon>
        <taxon>Pseudomonadati</taxon>
        <taxon>Pseudomonadota</taxon>
        <taxon>Gammaproteobacteria</taxon>
        <taxon>Cellvibrionales</taxon>
        <taxon>Spongiibacteraceae</taxon>
        <taxon>Zhongshania</taxon>
    </lineage>
</organism>
<evidence type="ECO:0000313" key="8">
    <source>
        <dbReference type="Proteomes" id="UP000439591"/>
    </source>
</evidence>
<dbReference type="Gene3D" id="1.10.10.10">
    <property type="entry name" value="Winged helix-like DNA-binding domain superfamily/Winged helix DNA-binding domain"/>
    <property type="match status" value="1"/>
</dbReference>
<gene>
    <name evidence="5" type="primary">marR_2</name>
    <name evidence="5" type="ORF">IHBHHGIJ_00208</name>
    <name evidence="6" type="ORF">KFEGEMFD_00941</name>
</gene>
<evidence type="ECO:0000259" key="4">
    <source>
        <dbReference type="PROSITE" id="PS50995"/>
    </source>
</evidence>
<dbReference type="GO" id="GO:0003700">
    <property type="term" value="F:DNA-binding transcription factor activity"/>
    <property type="evidence" value="ECO:0007669"/>
    <property type="project" value="InterPro"/>
</dbReference>
<accession>A0A5S9MTC6</accession>
<keyword evidence="2" id="KW-0238">DNA-binding</keyword>
<dbReference type="Pfam" id="PF01047">
    <property type="entry name" value="MarR"/>
    <property type="match status" value="1"/>
</dbReference>